<proteinExistence type="predicted"/>
<reference evidence="2 3" key="1">
    <citation type="submission" date="2023-08" db="EMBL/GenBank/DDBJ databases">
        <title>Functional and genomic diversity of the sorghum phyllosphere microbiome.</title>
        <authorList>
            <person name="Shade A."/>
        </authorList>
    </citation>
    <scope>NUCLEOTIDE SEQUENCE [LARGE SCALE GENOMIC DNA]</scope>
    <source>
        <strain evidence="2 3">SORGH_AS_0919</strain>
    </source>
</reference>
<organism evidence="2 3">
    <name type="scientific">Microbacterium paludicola</name>
    <dbReference type="NCBI Taxonomy" id="300019"/>
    <lineage>
        <taxon>Bacteria</taxon>
        <taxon>Bacillati</taxon>
        <taxon>Actinomycetota</taxon>
        <taxon>Actinomycetes</taxon>
        <taxon>Micrococcales</taxon>
        <taxon>Microbacteriaceae</taxon>
        <taxon>Microbacterium</taxon>
    </lineage>
</organism>
<accession>A0ABU1I112</accession>
<name>A0ABU1I112_9MICO</name>
<keyword evidence="1" id="KW-0472">Membrane</keyword>
<feature type="transmembrane region" description="Helical" evidence="1">
    <location>
        <begin position="260"/>
        <end position="277"/>
    </location>
</feature>
<gene>
    <name evidence="2" type="ORF">QE367_001574</name>
</gene>
<keyword evidence="1" id="KW-1133">Transmembrane helix</keyword>
<evidence type="ECO:0008006" key="4">
    <source>
        <dbReference type="Google" id="ProtNLM"/>
    </source>
</evidence>
<dbReference type="RefSeq" id="WP_309665874.1">
    <property type="nucleotide sequence ID" value="NZ_JAVIZA010000001.1"/>
</dbReference>
<sequence length="591" mass="61701">MGWGRQSRRRARVRPGVVIWWDAVSGGRFFTVWSALVALPTATVVLAPYATVDTFSEALAAQLAAALVAVALSIALLPIAFLERRIPSPPVRGALVLTAVLVAATSRPFLNDVVAVGAFGLGTDPAWGERIVTNIVVWISILSLVAVTEQLYVSSGIARARLLDALRTVSDEQRRASRYERESRAFLAAEITVLRTALSALLAADVDFDRVREFSDTVRSASHSARARAGIDLAEVAPDLADAPTPRGARTFFERLRPPAVGLVGVIFAAGSAPFALRSAGPELAAVMVVGVVLLCLAADHVSRRVSHRCAAHARGLRLVVVWTGAAVVVAGAALALMGARTLVPLIPVIALPGVAVVAALCAEAVHRGRVESRRLGRALRAVVRSAADQASSTRQELLRASDLLHGRIQSSCVMLAARVDDDLATGADLIAFEKSIGDGLSEAADAGPRVPARPAGLSETVAIWAPVLSVSSDVDPAARSAMTDDLVSTRVVAVVAEGLVNAVKHAAARSAAIEVQSDESGSTLSVRVRAPGRLRADERTPGLGVAGLGPSARVFQLGREVVLEATVPTRGPSLVAAGHVRGALHDNDSM</sequence>
<feature type="transmembrane region" description="Helical" evidence="1">
    <location>
        <begin position="346"/>
        <end position="366"/>
    </location>
</feature>
<feature type="transmembrane region" description="Helical" evidence="1">
    <location>
        <begin position="283"/>
        <end position="299"/>
    </location>
</feature>
<keyword evidence="3" id="KW-1185">Reference proteome</keyword>
<feature type="transmembrane region" description="Helical" evidence="1">
    <location>
        <begin position="131"/>
        <end position="153"/>
    </location>
</feature>
<protein>
    <recommendedName>
        <fullName evidence="4">Signal transduction histidine kinase</fullName>
    </recommendedName>
</protein>
<evidence type="ECO:0000313" key="2">
    <source>
        <dbReference type="EMBL" id="MDR6167370.1"/>
    </source>
</evidence>
<dbReference type="Gene3D" id="3.30.565.10">
    <property type="entry name" value="Histidine kinase-like ATPase, C-terminal domain"/>
    <property type="match status" value="1"/>
</dbReference>
<feature type="transmembrane region" description="Helical" evidence="1">
    <location>
        <begin position="94"/>
        <end position="119"/>
    </location>
</feature>
<comment type="caution">
    <text evidence="2">The sequence shown here is derived from an EMBL/GenBank/DDBJ whole genome shotgun (WGS) entry which is preliminary data.</text>
</comment>
<dbReference type="InterPro" id="IPR036890">
    <property type="entry name" value="HATPase_C_sf"/>
</dbReference>
<feature type="transmembrane region" description="Helical" evidence="1">
    <location>
        <begin position="320"/>
        <end position="340"/>
    </location>
</feature>
<dbReference type="Proteomes" id="UP001260188">
    <property type="component" value="Unassembled WGS sequence"/>
</dbReference>
<feature type="transmembrane region" description="Helical" evidence="1">
    <location>
        <begin position="58"/>
        <end position="82"/>
    </location>
</feature>
<evidence type="ECO:0000256" key="1">
    <source>
        <dbReference type="SAM" id="Phobius"/>
    </source>
</evidence>
<evidence type="ECO:0000313" key="3">
    <source>
        <dbReference type="Proteomes" id="UP001260188"/>
    </source>
</evidence>
<feature type="transmembrane region" description="Helical" evidence="1">
    <location>
        <begin position="29"/>
        <end position="52"/>
    </location>
</feature>
<dbReference type="EMBL" id="JAVIZA010000001">
    <property type="protein sequence ID" value="MDR6167370.1"/>
    <property type="molecule type" value="Genomic_DNA"/>
</dbReference>
<keyword evidence="1" id="KW-0812">Transmembrane</keyword>